<reference evidence="1 2" key="1">
    <citation type="submission" date="2017-04" db="EMBL/GenBank/DDBJ databases">
        <authorList>
            <person name="Afonso C.L."/>
            <person name="Miller P.J."/>
            <person name="Scott M.A."/>
            <person name="Spackman E."/>
            <person name="Goraichik I."/>
            <person name="Dimitrov K.M."/>
            <person name="Suarez D.L."/>
            <person name="Swayne D.E."/>
        </authorList>
    </citation>
    <scope>NUCLEOTIDE SEQUENCE [LARGE SCALE GENOMIC DNA]</scope>
    <source>
        <strain evidence="1 2">B5P</strain>
    </source>
</reference>
<accession>A0A1X7NEH5</accession>
<gene>
    <name evidence="1" type="ORF">SAMN02982922_1581</name>
</gene>
<protein>
    <submittedName>
        <fullName evidence="1">Uncharacterized protein</fullName>
    </submittedName>
</protein>
<name>A0A1X7NEH5_9HYPH</name>
<dbReference type="Proteomes" id="UP000193083">
    <property type="component" value="Unassembled WGS sequence"/>
</dbReference>
<organism evidence="1 2">
    <name type="scientific">Mesorhizobium australicum</name>
    <dbReference type="NCBI Taxonomy" id="536018"/>
    <lineage>
        <taxon>Bacteria</taxon>
        <taxon>Pseudomonadati</taxon>
        <taxon>Pseudomonadota</taxon>
        <taxon>Alphaproteobacteria</taxon>
        <taxon>Hyphomicrobiales</taxon>
        <taxon>Phyllobacteriaceae</taxon>
        <taxon>Mesorhizobium</taxon>
    </lineage>
</organism>
<keyword evidence="2" id="KW-1185">Reference proteome</keyword>
<evidence type="ECO:0000313" key="1">
    <source>
        <dbReference type="EMBL" id="SMH35264.1"/>
    </source>
</evidence>
<proteinExistence type="predicted"/>
<dbReference type="RefSeq" id="WP_176247462.1">
    <property type="nucleotide sequence ID" value="NZ_FXBL01000004.1"/>
</dbReference>
<sequence length="54" mass="5929">MTRRSFASTLRGFIEVTASAISASAAVESGKQPNAHALRRLGIDPEQFSRIIRR</sequence>
<evidence type="ECO:0000313" key="2">
    <source>
        <dbReference type="Proteomes" id="UP000193083"/>
    </source>
</evidence>
<dbReference type="EMBL" id="FXBL01000004">
    <property type="protein sequence ID" value="SMH35264.1"/>
    <property type="molecule type" value="Genomic_DNA"/>
</dbReference>
<dbReference type="AlphaFoldDB" id="A0A1X7NEH5"/>